<evidence type="ECO:0000256" key="1">
    <source>
        <dbReference type="SAM" id="Phobius"/>
    </source>
</evidence>
<feature type="transmembrane region" description="Helical" evidence="1">
    <location>
        <begin position="310"/>
        <end position="328"/>
    </location>
</feature>
<dbReference type="EMBL" id="JAVIZN010000002">
    <property type="protein sequence ID" value="MDR6203728.1"/>
    <property type="molecule type" value="Genomic_DNA"/>
</dbReference>
<keyword evidence="1" id="KW-0472">Membrane</keyword>
<feature type="transmembrane region" description="Helical" evidence="1">
    <location>
        <begin position="209"/>
        <end position="225"/>
    </location>
</feature>
<dbReference type="InterPro" id="IPR050879">
    <property type="entry name" value="Acyltransferase_3"/>
</dbReference>
<dbReference type="InterPro" id="IPR002656">
    <property type="entry name" value="Acyl_transf_3_dom"/>
</dbReference>
<protein>
    <submittedName>
        <fullName evidence="3">Peptidoglycan/LPS O-acetylase OafA/YrhL</fullName>
    </submittedName>
</protein>
<dbReference type="RefSeq" id="WP_051154147.1">
    <property type="nucleotide sequence ID" value="NZ_ATXV01000018.1"/>
</dbReference>
<comment type="caution">
    <text evidence="3">The sequence shown here is derived from an EMBL/GenBank/DDBJ whole genome shotgun (WGS) entry which is preliminary data.</text>
</comment>
<dbReference type="AlphaFoldDB" id="A0ABD5CF77"/>
<feature type="domain" description="Acyltransferase 3" evidence="2">
    <location>
        <begin position="13"/>
        <end position="320"/>
    </location>
</feature>
<gene>
    <name evidence="3" type="ORF">QF025_002448</name>
</gene>
<evidence type="ECO:0000313" key="4">
    <source>
        <dbReference type="Proteomes" id="UP001245184"/>
    </source>
</evidence>
<dbReference type="Proteomes" id="UP001245184">
    <property type="component" value="Unassembled WGS sequence"/>
</dbReference>
<feature type="transmembrane region" description="Helical" evidence="1">
    <location>
        <begin position="16"/>
        <end position="35"/>
    </location>
</feature>
<feature type="transmembrane region" description="Helical" evidence="1">
    <location>
        <begin position="55"/>
        <end position="74"/>
    </location>
</feature>
<organism evidence="3 4">
    <name type="scientific">Paraburkholderia graminis</name>
    <dbReference type="NCBI Taxonomy" id="60548"/>
    <lineage>
        <taxon>Bacteria</taxon>
        <taxon>Pseudomonadati</taxon>
        <taxon>Pseudomonadota</taxon>
        <taxon>Betaproteobacteria</taxon>
        <taxon>Burkholderiales</taxon>
        <taxon>Burkholderiaceae</taxon>
        <taxon>Paraburkholderia</taxon>
    </lineage>
</organism>
<keyword evidence="1" id="KW-0812">Transmembrane</keyword>
<dbReference type="Pfam" id="PF01757">
    <property type="entry name" value="Acyl_transf_3"/>
    <property type="match status" value="1"/>
</dbReference>
<dbReference type="PANTHER" id="PTHR23028">
    <property type="entry name" value="ACETYLTRANSFERASE"/>
    <property type="match status" value="1"/>
</dbReference>
<evidence type="ECO:0000313" key="3">
    <source>
        <dbReference type="EMBL" id="MDR6203728.1"/>
    </source>
</evidence>
<proteinExistence type="predicted"/>
<evidence type="ECO:0000259" key="2">
    <source>
        <dbReference type="Pfam" id="PF01757"/>
    </source>
</evidence>
<reference evidence="3 4" key="1">
    <citation type="submission" date="2023-08" db="EMBL/GenBank/DDBJ databases">
        <title>Genome sequencing of plant associated microbes to promote plant fitness in Sorghum bicolor and Oryza sativa.</title>
        <authorList>
            <person name="Coleman-Derr D."/>
        </authorList>
    </citation>
    <scope>NUCLEOTIDE SEQUENCE [LARGE SCALE GENOMIC DNA]</scope>
    <source>
        <strain evidence="3 4">SLBN-33</strain>
    </source>
</reference>
<sequence length="357" mass="39918">MTLDDALRRENNNADLFRLIAALAVIWGHAFALSPREGEHEPIGALLGFDYSGSLAVKFFFFLSGILVTSSWLRQPSPVKFAVARIVRIFPALIVSGSICMLVIGPMLTSLPLGQYFGNTWMYIHIFKQSYMGYVMPGVFQNNAYQDANGSLWTICYELLMYAALLALAMCGLLRLKVVAAFACGAVIVWFLYRPDSISIFGLPNNNDAGRLPAFFSFGVLLALFKEKIRIDARVVLGTYLLAWLLRNGPVFEYAFYAAFLLTPLWLMTLRPIKALKLPGDYSYGVYVYGWPIQQTITALFPDISLQQNQLFSIAVAIAVGAASWHFLEKPFVKVGHRLPDVLQAIRPMVPTRWFSG</sequence>
<dbReference type="PANTHER" id="PTHR23028:SF53">
    <property type="entry name" value="ACYL_TRANSF_3 DOMAIN-CONTAINING PROTEIN"/>
    <property type="match status" value="1"/>
</dbReference>
<name>A0ABD5CF77_9BURK</name>
<accession>A0ABD5CF77</accession>
<feature type="transmembrane region" description="Helical" evidence="1">
    <location>
        <begin position="86"/>
        <end position="108"/>
    </location>
</feature>
<feature type="transmembrane region" description="Helical" evidence="1">
    <location>
        <begin position="176"/>
        <end position="193"/>
    </location>
</feature>
<keyword evidence="1" id="KW-1133">Transmembrane helix</keyword>
<feature type="transmembrane region" description="Helical" evidence="1">
    <location>
        <begin position="254"/>
        <end position="273"/>
    </location>
</feature>
<feature type="transmembrane region" description="Helical" evidence="1">
    <location>
        <begin position="150"/>
        <end position="169"/>
    </location>
</feature>